<dbReference type="AlphaFoldDB" id="A0A1Y2BQS4"/>
<gene>
    <name evidence="2" type="ORF">BCR33DRAFT_721715</name>
</gene>
<feature type="region of interest" description="Disordered" evidence="1">
    <location>
        <begin position="147"/>
        <end position="171"/>
    </location>
</feature>
<proteinExistence type="predicted"/>
<dbReference type="SUPFAM" id="SSF48403">
    <property type="entry name" value="Ankyrin repeat"/>
    <property type="match status" value="1"/>
</dbReference>
<evidence type="ECO:0000256" key="1">
    <source>
        <dbReference type="SAM" id="MobiDB-lite"/>
    </source>
</evidence>
<protein>
    <submittedName>
        <fullName evidence="2">Uncharacterized protein</fullName>
    </submittedName>
</protein>
<comment type="caution">
    <text evidence="2">The sequence shown here is derived from an EMBL/GenBank/DDBJ whole genome shotgun (WGS) entry which is preliminary data.</text>
</comment>
<dbReference type="Proteomes" id="UP000193642">
    <property type="component" value="Unassembled WGS sequence"/>
</dbReference>
<organism evidence="2 3">
    <name type="scientific">Rhizoclosmatium globosum</name>
    <dbReference type="NCBI Taxonomy" id="329046"/>
    <lineage>
        <taxon>Eukaryota</taxon>
        <taxon>Fungi</taxon>
        <taxon>Fungi incertae sedis</taxon>
        <taxon>Chytridiomycota</taxon>
        <taxon>Chytridiomycota incertae sedis</taxon>
        <taxon>Chytridiomycetes</taxon>
        <taxon>Chytridiales</taxon>
        <taxon>Chytriomycetaceae</taxon>
        <taxon>Rhizoclosmatium</taxon>
    </lineage>
</organism>
<keyword evidence="3" id="KW-1185">Reference proteome</keyword>
<feature type="compositionally biased region" description="Basic and acidic residues" evidence="1">
    <location>
        <begin position="149"/>
        <end position="171"/>
    </location>
</feature>
<dbReference type="InterPro" id="IPR036770">
    <property type="entry name" value="Ankyrin_rpt-contain_sf"/>
</dbReference>
<evidence type="ECO:0000313" key="3">
    <source>
        <dbReference type="Proteomes" id="UP000193642"/>
    </source>
</evidence>
<feature type="non-terminal residue" evidence="2">
    <location>
        <position position="171"/>
    </location>
</feature>
<reference evidence="2 3" key="1">
    <citation type="submission" date="2016-07" db="EMBL/GenBank/DDBJ databases">
        <title>Pervasive Adenine N6-methylation of Active Genes in Fungi.</title>
        <authorList>
            <consortium name="DOE Joint Genome Institute"/>
            <person name="Mondo S.J."/>
            <person name="Dannebaum R.O."/>
            <person name="Kuo R.C."/>
            <person name="Labutti K."/>
            <person name="Haridas S."/>
            <person name="Kuo A."/>
            <person name="Salamov A."/>
            <person name="Ahrendt S.R."/>
            <person name="Lipzen A."/>
            <person name="Sullivan W."/>
            <person name="Andreopoulos W.B."/>
            <person name="Clum A."/>
            <person name="Lindquist E."/>
            <person name="Daum C."/>
            <person name="Ramamoorthy G.K."/>
            <person name="Gryganskyi A."/>
            <person name="Culley D."/>
            <person name="Magnuson J.K."/>
            <person name="James T.Y."/>
            <person name="O'Malley M.A."/>
            <person name="Stajich J.E."/>
            <person name="Spatafora J.W."/>
            <person name="Visel A."/>
            <person name="Grigoriev I.V."/>
        </authorList>
    </citation>
    <scope>NUCLEOTIDE SEQUENCE [LARGE SCALE GENOMIC DNA]</scope>
    <source>
        <strain evidence="2 3">JEL800</strain>
    </source>
</reference>
<dbReference type="OrthoDB" id="2121094at2759"/>
<accession>A0A1Y2BQS4</accession>
<dbReference type="EMBL" id="MCGO01000052">
    <property type="protein sequence ID" value="ORY37083.1"/>
    <property type="molecule type" value="Genomic_DNA"/>
</dbReference>
<sequence length="171" mass="18790">MDLMRYLLPLLGPNPLPFDADGDTPLHVTETVEMAQLLITHTPALPFTANQDGVLPIEAADEEGLTALVAWLKETYNTDYVTLAQREQEVDGAWGGHGISEEELQYVLQAADLHEGEAGSEGVLNIDMGKLQELVQSGKLDGILAHQRAAQELEREEAEEKAKEDQENQES</sequence>
<evidence type="ECO:0000313" key="2">
    <source>
        <dbReference type="EMBL" id="ORY37083.1"/>
    </source>
</evidence>
<name>A0A1Y2BQS4_9FUNG</name>